<dbReference type="AlphaFoldDB" id="A0A4S8Q059"/>
<keyword evidence="1" id="KW-0175">Coiled coil</keyword>
<keyword evidence="4" id="KW-1185">Reference proteome</keyword>
<dbReference type="EMBL" id="STGY01000083">
    <property type="protein sequence ID" value="THV33454.1"/>
    <property type="molecule type" value="Genomic_DNA"/>
</dbReference>
<feature type="region of interest" description="Disordered" evidence="2">
    <location>
        <begin position="181"/>
        <end position="234"/>
    </location>
</feature>
<reference evidence="4" key="1">
    <citation type="submission" date="2019-04" db="EMBL/GenBank/DDBJ databases">
        <title>Nocardioides xinjiangensis sp. nov.</title>
        <authorList>
            <person name="Liu S."/>
        </authorList>
    </citation>
    <scope>NUCLEOTIDE SEQUENCE [LARGE SCALE GENOMIC DNA]</scope>
    <source>
        <strain evidence="4">18</strain>
    </source>
</reference>
<feature type="compositionally biased region" description="Low complexity" evidence="2">
    <location>
        <begin position="208"/>
        <end position="223"/>
    </location>
</feature>
<name>A0A4S8Q059_9ACTN</name>
<evidence type="ECO:0008006" key="5">
    <source>
        <dbReference type="Google" id="ProtNLM"/>
    </source>
</evidence>
<gene>
    <name evidence="3" type="ORF">FAB82_25255</name>
</gene>
<feature type="coiled-coil region" evidence="1">
    <location>
        <begin position="279"/>
        <end position="341"/>
    </location>
</feature>
<sequence length="356" mass="37449">MTKTVTLCKRCGNPIPQQAGRGRPRLYCAEGDCAAQAKRQRELRRATPGLEGALARAEELYEQIDQSMTAALAPLAEALRAETDPAQVEARLAEVRSEAAGAVAAARAERNEVTGRSESLAEELAAARIEIERLASSAEEAQVRAKEAVTARVAAVKAAEQTRAEADAQILSAREEVEAATAAREDAEASAQAALGEAKTAREDSDAARNAQAAADEAATAARGEADRARARAEQIATEAEAAVRAGQEALARADARAAALAGERDAERSRVETLLGDLAIARRDAEKAVGEAEAARQALAASADQVSALASDQRVLESKLEAASTDVQGLRGEVESWRRRALAAEVRLERPTEAD</sequence>
<feature type="compositionally biased region" description="Basic and acidic residues" evidence="2">
    <location>
        <begin position="224"/>
        <end position="233"/>
    </location>
</feature>
<accession>A0A4S8Q059</accession>
<evidence type="ECO:0000256" key="2">
    <source>
        <dbReference type="SAM" id="MobiDB-lite"/>
    </source>
</evidence>
<feature type="compositionally biased region" description="Low complexity" evidence="2">
    <location>
        <begin position="189"/>
        <end position="198"/>
    </location>
</feature>
<dbReference type="Proteomes" id="UP000308760">
    <property type="component" value="Unassembled WGS sequence"/>
</dbReference>
<evidence type="ECO:0000313" key="3">
    <source>
        <dbReference type="EMBL" id="THV33454.1"/>
    </source>
</evidence>
<dbReference type="RefSeq" id="WP_136537335.1">
    <property type="nucleotide sequence ID" value="NZ_STGY01000083.1"/>
</dbReference>
<evidence type="ECO:0000313" key="4">
    <source>
        <dbReference type="Proteomes" id="UP000308760"/>
    </source>
</evidence>
<dbReference type="OrthoDB" id="4339176at2"/>
<reference evidence="3 4" key="2">
    <citation type="submission" date="2019-05" db="EMBL/GenBank/DDBJ databases">
        <title>Glycomyces buryatensis sp. nov.</title>
        <authorList>
            <person name="Nikitina E."/>
        </authorList>
    </citation>
    <scope>NUCLEOTIDE SEQUENCE [LARGE SCALE GENOMIC DNA]</scope>
    <source>
        <strain evidence="3 4">18</strain>
    </source>
</reference>
<protein>
    <recommendedName>
        <fullName evidence="5">Chromosome segregation ATPase</fullName>
    </recommendedName>
</protein>
<organism evidence="3 4">
    <name type="scientific">Glycomyces buryatensis</name>
    <dbReference type="NCBI Taxonomy" id="2570927"/>
    <lineage>
        <taxon>Bacteria</taxon>
        <taxon>Bacillati</taxon>
        <taxon>Actinomycetota</taxon>
        <taxon>Actinomycetes</taxon>
        <taxon>Glycomycetales</taxon>
        <taxon>Glycomycetaceae</taxon>
        <taxon>Glycomyces</taxon>
    </lineage>
</organism>
<evidence type="ECO:0000256" key="1">
    <source>
        <dbReference type="SAM" id="Coils"/>
    </source>
</evidence>
<comment type="caution">
    <text evidence="3">The sequence shown here is derived from an EMBL/GenBank/DDBJ whole genome shotgun (WGS) entry which is preliminary data.</text>
</comment>
<proteinExistence type="predicted"/>